<keyword evidence="3" id="KW-1185">Reference proteome</keyword>
<reference evidence="2 3" key="1">
    <citation type="submission" date="2015-01" db="EMBL/GenBank/DDBJ databases">
        <title>Genome Assembly of Bacillus badius MTCC 1458.</title>
        <authorList>
            <person name="Verma A."/>
            <person name="Khatri I."/>
            <person name="Mual P."/>
            <person name="Subramanian S."/>
            <person name="Krishnamurthi S."/>
        </authorList>
    </citation>
    <scope>NUCLEOTIDE SEQUENCE [LARGE SCALE GENOMIC DNA]</scope>
    <source>
        <strain evidence="2 3">MTCC 1458</strain>
    </source>
</reference>
<organism evidence="2 3">
    <name type="scientific">Bacillus badius</name>
    <dbReference type="NCBI Taxonomy" id="1455"/>
    <lineage>
        <taxon>Bacteria</taxon>
        <taxon>Bacillati</taxon>
        <taxon>Bacillota</taxon>
        <taxon>Bacilli</taxon>
        <taxon>Bacillales</taxon>
        <taxon>Bacillaceae</taxon>
        <taxon>Pseudobacillus</taxon>
    </lineage>
</organism>
<dbReference type="PROSITE" id="PS50943">
    <property type="entry name" value="HTH_CROC1"/>
    <property type="match status" value="1"/>
</dbReference>
<protein>
    <recommendedName>
        <fullName evidence="1">HTH cro/C1-type domain-containing protein</fullName>
    </recommendedName>
</protein>
<dbReference type="InterPro" id="IPR001387">
    <property type="entry name" value="Cro/C1-type_HTH"/>
</dbReference>
<sequence>MFIAEKLGIPVQTYNGYELGRRMLKADMLFKIADILEEPIENFFEKKIYESKKKKEVS</sequence>
<dbReference type="EMBL" id="JXLP01000001">
    <property type="protein sequence ID" value="KIL80697.1"/>
    <property type="molecule type" value="Genomic_DNA"/>
</dbReference>
<name>A0ABR5B147_BACBA</name>
<evidence type="ECO:0000259" key="1">
    <source>
        <dbReference type="PROSITE" id="PS50943"/>
    </source>
</evidence>
<proteinExistence type="predicted"/>
<dbReference type="CDD" id="cd00093">
    <property type="entry name" value="HTH_XRE"/>
    <property type="match status" value="1"/>
</dbReference>
<dbReference type="SUPFAM" id="SSF47413">
    <property type="entry name" value="lambda repressor-like DNA-binding domains"/>
    <property type="match status" value="1"/>
</dbReference>
<evidence type="ECO:0000313" key="2">
    <source>
        <dbReference type="EMBL" id="KIL80697.1"/>
    </source>
</evidence>
<dbReference type="Pfam" id="PF01381">
    <property type="entry name" value="HTH_3"/>
    <property type="match status" value="1"/>
</dbReference>
<accession>A0ABR5B147</accession>
<evidence type="ECO:0000313" key="3">
    <source>
        <dbReference type="Proteomes" id="UP000031982"/>
    </source>
</evidence>
<gene>
    <name evidence="2" type="ORF">SD77_0545</name>
</gene>
<dbReference type="InterPro" id="IPR010982">
    <property type="entry name" value="Lambda_DNA-bd_dom_sf"/>
</dbReference>
<comment type="caution">
    <text evidence="2">The sequence shown here is derived from an EMBL/GenBank/DDBJ whole genome shotgun (WGS) entry which is preliminary data.</text>
</comment>
<dbReference type="Proteomes" id="UP000031982">
    <property type="component" value="Unassembled WGS sequence"/>
</dbReference>
<feature type="domain" description="HTH cro/C1-type" evidence="1">
    <location>
        <begin position="4"/>
        <end position="43"/>
    </location>
</feature>
<dbReference type="Gene3D" id="1.10.260.40">
    <property type="entry name" value="lambda repressor-like DNA-binding domains"/>
    <property type="match status" value="1"/>
</dbReference>